<organism evidence="1 2">
    <name type="scientific">Leptospirillum ferrodiazotrophum</name>
    <dbReference type="NCBI Taxonomy" id="412449"/>
    <lineage>
        <taxon>Bacteria</taxon>
        <taxon>Pseudomonadati</taxon>
        <taxon>Nitrospirota</taxon>
        <taxon>Nitrospiria</taxon>
        <taxon>Nitrospirales</taxon>
        <taxon>Nitrospiraceae</taxon>
        <taxon>Leptospirillum</taxon>
    </lineage>
</organism>
<accession>C6I0I8</accession>
<reference evidence="1 2" key="1">
    <citation type="journal article" date="2009" name="Appl. Environ. Microbiol.">
        <title>Community genomic and proteomic analyses of chemoautotrophic iron-oxidizing "Leptospirillum rubarum" (Group II) and "Leptospirillum ferrodiazotrophum" (Group III) bacteria in acid mine drainage biofilms.</title>
        <authorList>
            <person name="Goltsman D.S."/>
            <person name="Denef V.J."/>
            <person name="Singer S.W."/>
            <person name="VerBerkmoes N.C."/>
            <person name="Lefsrud M."/>
            <person name="Mueller R.S."/>
            <person name="Dick G.J."/>
            <person name="Sun C.L."/>
            <person name="Wheeler K.E."/>
            <person name="Zemla A."/>
            <person name="Baker B.J."/>
            <person name="Hauser L."/>
            <person name="Land M."/>
            <person name="Shah M.B."/>
            <person name="Thelen M.P."/>
            <person name="Hettich R.L."/>
            <person name="Banfield J.F."/>
        </authorList>
    </citation>
    <scope>NUCLEOTIDE SEQUENCE [LARGE SCALE GENOMIC DNA]</scope>
</reference>
<dbReference type="EMBL" id="GG693887">
    <property type="protein sequence ID" value="EES51643.1"/>
    <property type="molecule type" value="Genomic_DNA"/>
</dbReference>
<dbReference type="AlphaFoldDB" id="C6I0I8"/>
<protein>
    <submittedName>
        <fullName evidence="1">Uncharacterized protein</fullName>
    </submittedName>
</protein>
<keyword evidence="2" id="KW-1185">Reference proteome</keyword>
<name>C6I0I8_9BACT</name>
<sequence length="118" mass="13335">MSKRLRFEWHYPEDFSHKPVSGIYGGLLPSGDLLLEFFLERMAPPEYEIREISESNPGGKPVEFAEQKVVRTVQCGMVANLQSVRSFHEWLGHTLRQIDAQKGGGIRGEKKTGEGGYL</sequence>
<proteinExistence type="predicted"/>
<evidence type="ECO:0000313" key="2">
    <source>
        <dbReference type="Proteomes" id="UP000009374"/>
    </source>
</evidence>
<dbReference type="Proteomes" id="UP000009374">
    <property type="component" value="Unassembled WGS sequence"/>
</dbReference>
<gene>
    <name evidence="1" type="ORF">UBAL3_95680081</name>
</gene>
<evidence type="ECO:0000313" key="1">
    <source>
        <dbReference type="EMBL" id="EES51643.1"/>
    </source>
</evidence>